<dbReference type="PATRIC" id="fig|43658.6.peg.3959"/>
<evidence type="ECO:0000313" key="4">
    <source>
        <dbReference type="Proteomes" id="UP000036850"/>
    </source>
</evidence>
<accession>A0A0L0ELR5</accession>
<dbReference type="EMBL" id="LFZX01000329">
    <property type="protein sequence ID" value="KNC65280.1"/>
    <property type="molecule type" value="Genomic_DNA"/>
</dbReference>
<dbReference type="AlphaFoldDB" id="A0A0L0ELR5"/>
<keyword evidence="1" id="KW-0472">Membrane</keyword>
<keyword evidence="2" id="KW-0732">Signal</keyword>
<organism evidence="3 4">
    <name type="scientific">Pseudoalteromonas rubra</name>
    <dbReference type="NCBI Taxonomy" id="43658"/>
    <lineage>
        <taxon>Bacteria</taxon>
        <taxon>Pseudomonadati</taxon>
        <taxon>Pseudomonadota</taxon>
        <taxon>Gammaproteobacteria</taxon>
        <taxon>Alteromonadales</taxon>
        <taxon>Pseudoalteromonadaceae</taxon>
        <taxon>Pseudoalteromonas</taxon>
    </lineage>
</organism>
<comment type="caution">
    <text evidence="3">The sequence shown here is derived from an EMBL/GenBank/DDBJ whole genome shotgun (WGS) entry which is preliminary data.</text>
</comment>
<evidence type="ECO:0000313" key="3">
    <source>
        <dbReference type="EMBL" id="KNC65280.1"/>
    </source>
</evidence>
<dbReference type="Proteomes" id="UP000036850">
    <property type="component" value="Unassembled WGS sequence"/>
</dbReference>
<reference evidence="4" key="1">
    <citation type="submission" date="2015-07" db="EMBL/GenBank/DDBJ databases">
        <title>Draft genome sequence of a Pseudoalteromonas rubra strain, OCN096, isolated from Kaneohe Bay, Oahu, Hawaii.</title>
        <authorList>
            <person name="Beurmann S."/>
            <person name="Ushijima B."/>
            <person name="Belcaid M."/>
            <person name="Callahan S.M."/>
            <person name="Aeby G.S."/>
        </authorList>
    </citation>
    <scope>NUCLEOTIDE SEQUENCE [LARGE SCALE GENOMIC DNA]</scope>
    <source>
        <strain evidence="4">OCN096</strain>
    </source>
</reference>
<keyword evidence="1" id="KW-0812">Transmembrane</keyword>
<name>A0A0L0ELR5_9GAMM</name>
<protein>
    <recommendedName>
        <fullName evidence="5">PEP-CTERM sorting domain-containing protein</fullName>
    </recommendedName>
</protein>
<feature type="signal peptide" evidence="2">
    <location>
        <begin position="1"/>
        <end position="28"/>
    </location>
</feature>
<sequence>MGMKLSKVASAVSTAGVSAALFSGNIWAAQKTLDFFSGSGTPTTLQDGSNDIPDISLDNAGAVTFLVTAGTVAPLIMIALELWQTLFMAILFPKPVRP</sequence>
<feature type="transmembrane region" description="Helical" evidence="1">
    <location>
        <begin position="72"/>
        <end position="92"/>
    </location>
</feature>
<keyword evidence="1" id="KW-1133">Transmembrane helix</keyword>
<feature type="chain" id="PRO_5005538033" description="PEP-CTERM sorting domain-containing protein" evidence="2">
    <location>
        <begin position="29"/>
        <end position="98"/>
    </location>
</feature>
<evidence type="ECO:0008006" key="5">
    <source>
        <dbReference type="Google" id="ProtNLM"/>
    </source>
</evidence>
<gene>
    <name evidence="3" type="ORF">AC626_24115</name>
</gene>
<evidence type="ECO:0000256" key="2">
    <source>
        <dbReference type="SAM" id="SignalP"/>
    </source>
</evidence>
<proteinExistence type="predicted"/>
<evidence type="ECO:0000256" key="1">
    <source>
        <dbReference type="SAM" id="Phobius"/>
    </source>
</evidence>